<keyword evidence="7" id="KW-0805">Transcription regulation</keyword>
<organism evidence="14">
    <name type="scientific">Ceratitis capitata</name>
    <name type="common">Mediterranean fruit fly</name>
    <name type="synonym">Tephritis capitata</name>
    <dbReference type="NCBI Taxonomy" id="7213"/>
    <lineage>
        <taxon>Eukaryota</taxon>
        <taxon>Metazoa</taxon>
        <taxon>Ecdysozoa</taxon>
        <taxon>Arthropoda</taxon>
        <taxon>Hexapoda</taxon>
        <taxon>Insecta</taxon>
        <taxon>Pterygota</taxon>
        <taxon>Neoptera</taxon>
        <taxon>Endopterygota</taxon>
        <taxon>Diptera</taxon>
        <taxon>Brachycera</taxon>
        <taxon>Muscomorpha</taxon>
        <taxon>Tephritoidea</taxon>
        <taxon>Tephritidae</taxon>
        <taxon>Ceratitis</taxon>
        <taxon>Ceratitis</taxon>
    </lineage>
</organism>
<dbReference type="InterPro" id="IPR050200">
    <property type="entry name" value="Nuclear_hormone_rcpt_NR3"/>
</dbReference>
<dbReference type="PRINTS" id="PR00047">
    <property type="entry name" value="STROIDFINGER"/>
</dbReference>
<dbReference type="FunFam" id="3.30.50.10:FF:000034">
    <property type="entry name" value="CLUMA_CG002674, isoform A"/>
    <property type="match status" value="1"/>
</dbReference>
<feature type="compositionally biased region" description="Basic and acidic residues" evidence="12">
    <location>
        <begin position="695"/>
        <end position="709"/>
    </location>
</feature>
<keyword evidence="4" id="KW-0479">Metal-binding</keyword>
<feature type="region of interest" description="Disordered" evidence="12">
    <location>
        <begin position="204"/>
        <end position="225"/>
    </location>
</feature>
<name>W8B3M6_CERCA</name>
<dbReference type="GO" id="GO:0005634">
    <property type="term" value="C:nucleus"/>
    <property type="evidence" value="ECO:0007669"/>
    <property type="project" value="UniProtKB-SubCell"/>
</dbReference>
<reference evidence="14" key="2">
    <citation type="journal article" date="2014" name="BMC Genomics">
        <title>A genomic perspective to assessing quality of mass-reared SIT flies used in Mediterranean fruit fly (Ceratitis capitata) eradication in California.</title>
        <authorList>
            <person name="Calla B."/>
            <person name="Hall B."/>
            <person name="Hou S."/>
            <person name="Geib S.M."/>
        </authorList>
    </citation>
    <scope>NUCLEOTIDE SEQUENCE</scope>
</reference>
<dbReference type="OrthoDB" id="5850793at2759"/>
<dbReference type="PROSITE" id="PS00031">
    <property type="entry name" value="NUCLEAR_REC_DBD_1"/>
    <property type="match status" value="1"/>
</dbReference>
<sequence length="788" mass="83286">MMNQDNPYAMNQTCKVCGEPAAGFHFGAFTCEGCKSFFGRSYNNLSSISDCKNNGECIINKKNRTTCKACRLRKCILVGMSKSGSRYGRRSNWFKIHCLLQEQQQQAAAAMAAHHNNQQQAVAAAAAAAAAQHGGPPMMAGQKPTLGMPPHGTPGSAAAAAALGMLGHAGAYPGLYPPRSKEELMMLGIEEFAAVAAANKHAATASPSVSSPDSHNSDNSLDVSTRGNASASALLHMSAKHAVEVSGGASASTTVPPSQQVRKDLPPFLPLPFAGLGSMSVMPPPPFLPPSHLLFPGYHPSLYTHHQGLLKTAAEHHQAAAAAAAVHQLFNANNVAQARLPTTLQAPSPPLSANNSNKLDVCKDTEQVMPRPKSGDALNNNHITNGSKAAEELTKRFYLDAVLKSQRNSPPAIMPTTATTTTTTKLPEHTKIDYSISALVTPNSESGAEHRINRQSNDDEDERESNARRTTATKSTPPNTADDIRSCAGNGGGDVSRTTKASSDADEDEELEVSMTPPSSPANLRATSFESNTKTANPTITSTPATLPMPAIASPATSTPPVVTTAKSNLQQDNPMDLSMKTSSSVASSSLSSKCSSTGSVQATDSDTEIECVTEQEPGESRSFANAVDKQSEVSINEDTEEEMLQVDVEGLDKSPEKQAPQQSNNNNNNEKNSNNNNNNNSESNNHPNNNNKSNDSDNHSTQQRHDSSDSDESILQLNIVKRKLHAISGKQTENKASSAKRSKFSMESTNIQLDVGSVISAAAKPVSCTTVPGAATTTTPLDLTTKV</sequence>
<proteinExistence type="evidence at transcript level"/>
<keyword evidence="9" id="KW-0804">Transcription</keyword>
<evidence type="ECO:0000256" key="9">
    <source>
        <dbReference type="ARBA" id="ARBA00023163"/>
    </source>
</evidence>
<accession>W8B3M6</accession>
<evidence type="ECO:0000256" key="4">
    <source>
        <dbReference type="ARBA" id="ARBA00022723"/>
    </source>
</evidence>
<feature type="compositionally biased region" description="Acidic residues" evidence="12">
    <location>
        <begin position="636"/>
        <end position="645"/>
    </location>
</feature>
<evidence type="ECO:0000256" key="6">
    <source>
        <dbReference type="ARBA" id="ARBA00022833"/>
    </source>
</evidence>
<protein>
    <submittedName>
        <fullName evidence="14">Knirps-related protein</fullName>
    </submittedName>
</protein>
<feature type="compositionally biased region" description="Low complexity" evidence="12">
    <location>
        <begin position="548"/>
        <end position="566"/>
    </location>
</feature>
<dbReference type="SUPFAM" id="SSF57716">
    <property type="entry name" value="Glucocorticoid receptor-like (DNA-binding domain)"/>
    <property type="match status" value="1"/>
</dbReference>
<evidence type="ECO:0000256" key="8">
    <source>
        <dbReference type="ARBA" id="ARBA00023125"/>
    </source>
</evidence>
<dbReference type="CDD" id="cd07157">
    <property type="entry name" value="2DBD_NR_DBD1"/>
    <property type="match status" value="1"/>
</dbReference>
<feature type="domain" description="Nuclear receptor" evidence="13">
    <location>
        <begin position="11"/>
        <end position="87"/>
    </location>
</feature>
<feature type="compositionally biased region" description="Low complexity" evidence="12">
    <location>
        <begin position="204"/>
        <end position="220"/>
    </location>
</feature>
<keyword evidence="6" id="KW-0862">Zinc</keyword>
<keyword evidence="10" id="KW-0675">Receptor</keyword>
<evidence type="ECO:0000256" key="5">
    <source>
        <dbReference type="ARBA" id="ARBA00022771"/>
    </source>
</evidence>
<feature type="compositionally biased region" description="Low complexity" evidence="12">
    <location>
        <begin position="578"/>
        <end position="601"/>
    </location>
</feature>
<dbReference type="InterPro" id="IPR001628">
    <property type="entry name" value="Znf_hrmn_rcpt"/>
</dbReference>
<evidence type="ECO:0000256" key="11">
    <source>
        <dbReference type="ARBA" id="ARBA00023242"/>
    </source>
</evidence>
<dbReference type="Pfam" id="PF00105">
    <property type="entry name" value="zf-C4"/>
    <property type="match status" value="1"/>
</dbReference>
<feature type="compositionally biased region" description="Acidic residues" evidence="12">
    <location>
        <begin position="606"/>
        <end position="618"/>
    </location>
</feature>
<dbReference type="GO" id="GO:0043565">
    <property type="term" value="F:sequence-specific DNA binding"/>
    <property type="evidence" value="ECO:0007669"/>
    <property type="project" value="InterPro"/>
</dbReference>
<dbReference type="EMBL" id="GAMC01010826">
    <property type="protein sequence ID" value="JAB95729.1"/>
    <property type="molecule type" value="mRNA"/>
</dbReference>
<keyword evidence="8" id="KW-0238">DNA-binding</keyword>
<evidence type="ECO:0000256" key="2">
    <source>
        <dbReference type="ARBA" id="ARBA00006647"/>
    </source>
</evidence>
<dbReference type="GO" id="GO:0003700">
    <property type="term" value="F:DNA-binding transcription factor activity"/>
    <property type="evidence" value="ECO:0007669"/>
    <property type="project" value="InterPro"/>
</dbReference>
<feature type="compositionally biased region" description="Polar residues" evidence="12">
    <location>
        <begin position="468"/>
        <end position="479"/>
    </location>
</feature>
<comment type="subcellular location">
    <subcellularLocation>
        <location evidence="1">Nucleus</location>
    </subcellularLocation>
</comment>
<evidence type="ECO:0000256" key="7">
    <source>
        <dbReference type="ARBA" id="ARBA00023015"/>
    </source>
</evidence>
<keyword evidence="3" id="KW-0217">Developmental protein</keyword>
<dbReference type="AlphaFoldDB" id="W8B3M6"/>
<dbReference type="SMART" id="SM00399">
    <property type="entry name" value="ZnF_C4"/>
    <property type="match status" value="1"/>
</dbReference>
<keyword evidence="11" id="KW-0539">Nucleus</keyword>
<evidence type="ECO:0000256" key="10">
    <source>
        <dbReference type="ARBA" id="ARBA00023170"/>
    </source>
</evidence>
<feature type="region of interest" description="Disordered" evidence="12">
    <location>
        <begin position="408"/>
        <end position="713"/>
    </location>
</feature>
<evidence type="ECO:0000259" key="13">
    <source>
        <dbReference type="PROSITE" id="PS51030"/>
    </source>
</evidence>
<evidence type="ECO:0000313" key="14">
    <source>
        <dbReference type="EMBL" id="JAB95730.1"/>
    </source>
</evidence>
<evidence type="ECO:0000256" key="1">
    <source>
        <dbReference type="ARBA" id="ARBA00004123"/>
    </source>
</evidence>
<dbReference type="PANTHER" id="PTHR48092">
    <property type="entry name" value="KNIRPS-RELATED PROTEIN-RELATED"/>
    <property type="match status" value="1"/>
</dbReference>
<feature type="compositionally biased region" description="Polar residues" evidence="12">
    <location>
        <begin position="521"/>
        <end position="545"/>
    </location>
</feature>
<evidence type="ECO:0000256" key="3">
    <source>
        <dbReference type="ARBA" id="ARBA00022473"/>
    </source>
</evidence>
<reference evidence="14" key="1">
    <citation type="submission" date="2013-07" db="EMBL/GenBank/DDBJ databases">
        <authorList>
            <person name="Geib S."/>
        </authorList>
    </citation>
    <scope>NUCLEOTIDE SEQUENCE</scope>
</reference>
<keyword evidence="5" id="KW-0863">Zinc-finger</keyword>
<dbReference type="GO" id="GO:0008270">
    <property type="term" value="F:zinc ion binding"/>
    <property type="evidence" value="ECO:0007669"/>
    <property type="project" value="UniProtKB-KW"/>
</dbReference>
<evidence type="ECO:0000256" key="12">
    <source>
        <dbReference type="SAM" id="MobiDB-lite"/>
    </source>
</evidence>
<dbReference type="Gene3D" id="3.30.50.10">
    <property type="entry name" value="Erythroid Transcription Factor GATA-1, subunit A"/>
    <property type="match status" value="1"/>
</dbReference>
<dbReference type="PROSITE" id="PS51030">
    <property type="entry name" value="NUCLEAR_REC_DBD_2"/>
    <property type="match status" value="1"/>
</dbReference>
<gene>
    <name evidence="14" type="primary">KNRL</name>
</gene>
<dbReference type="InterPro" id="IPR013088">
    <property type="entry name" value="Znf_NHR/GATA"/>
</dbReference>
<dbReference type="EMBL" id="GAMC01010825">
    <property type="protein sequence ID" value="JAB95730.1"/>
    <property type="molecule type" value="mRNA"/>
</dbReference>
<feature type="compositionally biased region" description="Low complexity" evidence="12">
    <location>
        <begin position="661"/>
        <end position="694"/>
    </location>
</feature>
<comment type="similarity">
    <text evidence="2">Belongs to the nuclear hormone receptor family. NR0 subfamily.</text>
</comment>